<accession>A0A1T3NIC6</accession>
<dbReference type="RefSeq" id="WP_078982820.1">
    <property type="nucleotide sequence ID" value="NZ_MWQN01000006.1"/>
</dbReference>
<organism evidence="1 2">
    <name type="scientific">Embleya scabrispora</name>
    <dbReference type="NCBI Taxonomy" id="159449"/>
    <lineage>
        <taxon>Bacteria</taxon>
        <taxon>Bacillati</taxon>
        <taxon>Actinomycetota</taxon>
        <taxon>Actinomycetes</taxon>
        <taxon>Kitasatosporales</taxon>
        <taxon>Streptomycetaceae</taxon>
        <taxon>Embleya</taxon>
    </lineage>
</organism>
<evidence type="ECO:0008006" key="3">
    <source>
        <dbReference type="Google" id="ProtNLM"/>
    </source>
</evidence>
<name>A0A1T3NIC6_9ACTN</name>
<dbReference type="STRING" id="159449.B4N89_46895"/>
<dbReference type="Pfam" id="PF13424">
    <property type="entry name" value="TPR_12"/>
    <property type="match status" value="1"/>
</dbReference>
<dbReference type="InterPro" id="IPR011990">
    <property type="entry name" value="TPR-like_helical_dom_sf"/>
</dbReference>
<dbReference type="SUPFAM" id="SSF48452">
    <property type="entry name" value="TPR-like"/>
    <property type="match status" value="1"/>
</dbReference>
<dbReference type="Gene3D" id="1.25.40.10">
    <property type="entry name" value="Tetratricopeptide repeat domain"/>
    <property type="match status" value="1"/>
</dbReference>
<protein>
    <recommendedName>
        <fullName evidence="3">Tetratricopeptide repeat protein</fullName>
    </recommendedName>
</protein>
<sequence length="149" mass="15964">MAHARDSAAALLAIAFPTDAKHPANLPTCRTLLPHVDALTRRHAPDHDTAHTARALDRAASYRQWQGGLAPAVLGFQRAVTARERASGPDHPDTLDSRNNLAGTYESAGDLGRAIPLYERTLADAERVLSPGHPLIAAVRVGLERARST</sequence>
<reference evidence="1 2" key="1">
    <citation type="submission" date="2017-03" db="EMBL/GenBank/DDBJ databases">
        <title>Draft genome sequence of Streptomyces scabrisporus NF3, endophyte isolated from Amphipterygium adstringens.</title>
        <authorList>
            <person name="Vazquez M."/>
            <person name="Ceapa C.D."/>
            <person name="Rodriguez Luna D."/>
            <person name="Sanchez Esquivel S."/>
        </authorList>
    </citation>
    <scope>NUCLEOTIDE SEQUENCE [LARGE SCALE GENOMIC DNA]</scope>
    <source>
        <strain evidence="1 2">NF3</strain>
    </source>
</reference>
<keyword evidence="2" id="KW-1185">Reference proteome</keyword>
<evidence type="ECO:0000313" key="1">
    <source>
        <dbReference type="EMBL" id="OPC76542.1"/>
    </source>
</evidence>
<dbReference type="Proteomes" id="UP000190037">
    <property type="component" value="Unassembled WGS sequence"/>
</dbReference>
<proteinExistence type="predicted"/>
<gene>
    <name evidence="1" type="ORF">B4N89_46895</name>
</gene>
<dbReference type="OrthoDB" id="127785at2"/>
<dbReference type="AlphaFoldDB" id="A0A1T3NIC6"/>
<dbReference type="EMBL" id="MWQN01000006">
    <property type="protein sequence ID" value="OPC76542.1"/>
    <property type="molecule type" value="Genomic_DNA"/>
</dbReference>
<evidence type="ECO:0000313" key="2">
    <source>
        <dbReference type="Proteomes" id="UP000190037"/>
    </source>
</evidence>
<comment type="caution">
    <text evidence="1">The sequence shown here is derived from an EMBL/GenBank/DDBJ whole genome shotgun (WGS) entry which is preliminary data.</text>
</comment>